<reference evidence="2 3" key="1">
    <citation type="submission" date="2022-03" db="EMBL/GenBank/DDBJ databases">
        <title>Survey of Intraspecific Variation of Edwardsiella anguillarum Isolates from Non-Anguillid Fish Host Originating from Varied Geographic Locations.</title>
        <authorList>
            <person name="Armwood A.R."/>
            <person name="Woodyard E."/>
            <person name="Waldbieser G.C."/>
            <person name="Camus A.C."/>
            <person name="Divya D."/>
            <person name="Tekedar H."/>
            <person name="Soto E."/>
            <person name="Stein C."/>
            <person name="Ucko M."/>
            <person name="Ware C."/>
            <person name="Griffin M.J."/>
        </authorList>
    </citation>
    <scope>NUCLEOTIDE SEQUENCE [LARGE SCALE GENOMIC DNA]</scope>
    <source>
        <strain evidence="2 3">R18-35-2</strain>
    </source>
</reference>
<dbReference type="Proteomes" id="UP001238370">
    <property type="component" value="Chromosome"/>
</dbReference>
<dbReference type="Gene3D" id="2.30.24.10">
    <property type="entry name" value="CAT RNA-binding domain"/>
    <property type="match status" value="1"/>
</dbReference>
<evidence type="ECO:0000313" key="2">
    <source>
        <dbReference type="EMBL" id="WHP85790.1"/>
    </source>
</evidence>
<name>A0ABY8SJH0_9GAMM</name>
<dbReference type="SUPFAM" id="SSF50151">
    <property type="entry name" value="SacY-like RNA-binding domain"/>
    <property type="match status" value="1"/>
</dbReference>
<organism evidence="2 3">
    <name type="scientific">Edwardsiella anguillarum</name>
    <dbReference type="NCBI Taxonomy" id="1821960"/>
    <lineage>
        <taxon>Bacteria</taxon>
        <taxon>Pseudomonadati</taxon>
        <taxon>Pseudomonadota</taxon>
        <taxon>Gammaproteobacteria</taxon>
        <taxon>Enterobacterales</taxon>
        <taxon>Hafniaceae</taxon>
        <taxon>Edwardsiella</taxon>
    </lineage>
</organism>
<protein>
    <recommendedName>
        <fullName evidence="1">CAT RNA-binding domain-containing protein</fullName>
    </recommendedName>
</protein>
<gene>
    <name evidence="2" type="ORF">MQ095_09520</name>
</gene>
<proteinExistence type="predicted"/>
<accession>A0ABY8SJH0</accession>
<dbReference type="Pfam" id="PF03123">
    <property type="entry name" value="CAT_RBD"/>
    <property type="match status" value="1"/>
</dbReference>
<dbReference type="EMBL" id="CP094302">
    <property type="protein sequence ID" value="WHP85790.1"/>
    <property type="molecule type" value="Genomic_DNA"/>
</dbReference>
<dbReference type="InterPro" id="IPR004341">
    <property type="entry name" value="CAT_RNA-bd_dom"/>
</dbReference>
<dbReference type="RefSeq" id="WP_237753728.1">
    <property type="nucleotide sequence ID" value="NZ_VZOX01000005.1"/>
</dbReference>
<dbReference type="InterPro" id="IPR036650">
    <property type="entry name" value="CAT_RNA-bd_dom_sf"/>
</dbReference>
<keyword evidence="3" id="KW-1185">Reference proteome</keyword>
<evidence type="ECO:0000313" key="3">
    <source>
        <dbReference type="Proteomes" id="UP001238370"/>
    </source>
</evidence>
<feature type="domain" description="CAT RNA-binding" evidence="1">
    <location>
        <begin position="1"/>
        <end position="45"/>
    </location>
</feature>
<dbReference type="SMART" id="SM01061">
    <property type="entry name" value="CAT_RBD"/>
    <property type="match status" value="1"/>
</dbReference>
<evidence type="ECO:0000259" key="1">
    <source>
        <dbReference type="SMART" id="SM01061"/>
    </source>
</evidence>
<sequence length="90" mass="10156">MILALDSRQRELVMMGRGLAFHQCVGDILDEGRIEKIFTLQCNRLNCRSHDMILHLPLDAIATCERIILSAYTGAGRARQRIGGVLLLRH</sequence>